<dbReference type="eggNOG" id="COG0716">
    <property type="taxonomic scope" value="Bacteria"/>
</dbReference>
<dbReference type="GO" id="GO:0010181">
    <property type="term" value="F:FMN binding"/>
    <property type="evidence" value="ECO:0007669"/>
    <property type="project" value="InterPro"/>
</dbReference>
<name>I7IVU0_9LACO</name>
<dbReference type="Proteomes" id="UP000009320">
    <property type="component" value="Unassembled WGS sequence"/>
</dbReference>
<dbReference type="EMBL" id="CAKE01000012">
    <property type="protein sequence ID" value="CCI82028.1"/>
    <property type="molecule type" value="Genomic_DNA"/>
</dbReference>
<dbReference type="InterPro" id="IPR008254">
    <property type="entry name" value="Flavodoxin/NO_synth"/>
</dbReference>
<feature type="domain" description="Flavodoxin-like" evidence="1">
    <location>
        <begin position="6"/>
        <end position="161"/>
    </location>
</feature>
<dbReference type="STRING" id="1423758.FC41_GL001102"/>
<dbReference type="InterPro" id="IPR029039">
    <property type="entry name" value="Flavoprotein-like_sf"/>
</dbReference>
<comment type="caution">
    <text evidence="2">The sequence shown here is derived from an EMBL/GenBank/DDBJ whole genome shotgun (WGS) entry which is preliminary data.</text>
</comment>
<accession>I7IVU0</accession>
<dbReference type="PATRIC" id="fig|1423758.3.peg.1115"/>
<evidence type="ECO:0000259" key="1">
    <source>
        <dbReference type="PROSITE" id="PS50902"/>
    </source>
</evidence>
<dbReference type="Pfam" id="PF12682">
    <property type="entry name" value="Flavodoxin_4"/>
    <property type="match status" value="1"/>
</dbReference>
<dbReference type="RefSeq" id="WP_008470990.1">
    <property type="nucleotide sequence ID" value="NZ_AYZP01000002.1"/>
</dbReference>
<dbReference type="GO" id="GO:0016651">
    <property type="term" value="F:oxidoreductase activity, acting on NAD(P)H"/>
    <property type="evidence" value="ECO:0007669"/>
    <property type="project" value="UniProtKB-ARBA"/>
</dbReference>
<dbReference type="SUPFAM" id="SSF52218">
    <property type="entry name" value="Flavoproteins"/>
    <property type="match status" value="1"/>
</dbReference>
<proteinExistence type="predicted"/>
<evidence type="ECO:0000313" key="2">
    <source>
        <dbReference type="EMBL" id="CCI82028.1"/>
    </source>
</evidence>
<dbReference type="PANTHER" id="PTHR39201:SF1">
    <property type="entry name" value="FLAVODOXIN-LIKE DOMAIN-CONTAINING PROTEIN"/>
    <property type="match status" value="1"/>
</dbReference>
<dbReference type="Gene3D" id="3.40.50.360">
    <property type="match status" value="1"/>
</dbReference>
<sequence length="161" mass="19032">MMNKKYLIAYFSKTQSTEKIAKELANILNANLFRIKEKVEYKPEDINWTVEDCRANRENNDPDCRPEIQDDKLPDDFDILLLGFPLWWGEPPKVIRTFLEKNEALLQSKKIVIFCTSQMTPIYQAQMNLRYGYPKFHFISGAKLNNYGPEQIKAWTKTFDR</sequence>
<dbReference type="AlphaFoldDB" id="I7IVU0"/>
<gene>
    <name evidence="2" type="ORF">BN55_01595</name>
</gene>
<protein>
    <submittedName>
        <fullName evidence="2">Flavodoxin</fullName>
    </submittedName>
</protein>
<keyword evidence="3" id="KW-1185">Reference proteome</keyword>
<dbReference type="GeneID" id="82847247"/>
<reference evidence="2 3" key="1">
    <citation type="submission" date="2012-06" db="EMBL/GenBank/DDBJ databases">
        <title>Draft Genome Sequence of Lactobacillus hominis Strain CRBIP 24.179T, isolated from human intestine.</title>
        <authorList>
            <person name="Cousin S."/>
            <person name="Ma L."/>
            <person name="Bizet C."/>
            <person name="Loux V."/>
            <person name="Bouchier C."/>
            <person name="Clermont D."/>
            <person name="Creno S."/>
        </authorList>
    </citation>
    <scope>NUCLEOTIDE SEQUENCE [LARGE SCALE GENOMIC DNA]</scope>
    <source>
        <strain evidence="3">CRBIP 24.179T</strain>
    </source>
</reference>
<organism evidence="2 3">
    <name type="scientific">Lactobacillus hominis DSM 23910 = CRBIP 24.179</name>
    <dbReference type="NCBI Taxonomy" id="1423758"/>
    <lineage>
        <taxon>Bacteria</taxon>
        <taxon>Bacillati</taxon>
        <taxon>Bacillota</taxon>
        <taxon>Bacilli</taxon>
        <taxon>Lactobacillales</taxon>
        <taxon>Lactobacillaceae</taxon>
        <taxon>Lactobacillus</taxon>
    </lineage>
</organism>
<dbReference type="PANTHER" id="PTHR39201">
    <property type="entry name" value="EXPORTED PROTEIN-RELATED"/>
    <property type="match status" value="1"/>
</dbReference>
<evidence type="ECO:0000313" key="3">
    <source>
        <dbReference type="Proteomes" id="UP000009320"/>
    </source>
</evidence>
<dbReference type="PROSITE" id="PS50902">
    <property type="entry name" value="FLAVODOXIN_LIKE"/>
    <property type="match status" value="1"/>
</dbReference>